<gene>
    <name evidence="1" type="primary">thiS</name>
    <name evidence="1" type="ORF">B6S08_13250</name>
</gene>
<dbReference type="InterPro" id="IPR003749">
    <property type="entry name" value="ThiS/MoaD-like"/>
</dbReference>
<dbReference type="CDD" id="cd00565">
    <property type="entry name" value="Ubl_ThiS"/>
    <property type="match status" value="1"/>
</dbReference>
<dbReference type="EMBL" id="NBIM01000004">
    <property type="protein sequence ID" value="OXY81443.1"/>
    <property type="molecule type" value="Genomic_DNA"/>
</dbReference>
<reference evidence="1 2" key="1">
    <citation type="submission" date="2017-08" db="EMBL/GenBank/DDBJ databases">
        <title>A Genome Sequence of Oceanimonas doudoroffii ATCC 27123T.</title>
        <authorList>
            <person name="Brennan M.A."/>
            <person name="Maclea K.S."/>
            <person name="Mcclelland W.D."/>
            <person name="Trachtenberg A.M."/>
        </authorList>
    </citation>
    <scope>NUCLEOTIDE SEQUENCE [LARGE SCALE GENOMIC DNA]</scope>
    <source>
        <strain evidence="1 2">ATCC 27123</strain>
    </source>
</reference>
<evidence type="ECO:0000313" key="1">
    <source>
        <dbReference type="EMBL" id="OXY81443.1"/>
    </source>
</evidence>
<dbReference type="NCBIfam" id="TIGR01683">
    <property type="entry name" value="thiS"/>
    <property type="match status" value="1"/>
</dbReference>
<dbReference type="Pfam" id="PF02597">
    <property type="entry name" value="ThiS"/>
    <property type="match status" value="1"/>
</dbReference>
<proteinExistence type="predicted"/>
<dbReference type="InterPro" id="IPR010035">
    <property type="entry name" value="Thi_S"/>
</dbReference>
<dbReference type="InterPro" id="IPR016155">
    <property type="entry name" value="Mopterin_synth/thiamin_S_b"/>
</dbReference>
<protein>
    <submittedName>
        <fullName evidence="1">Thiamine biosynthesis protein ThiS</fullName>
    </submittedName>
</protein>
<dbReference type="PANTHER" id="PTHR34472:SF1">
    <property type="entry name" value="SULFUR CARRIER PROTEIN THIS"/>
    <property type="match status" value="1"/>
</dbReference>
<sequence>MHIILNDEQHPLTEGTTLAQLLAELEQDKPGVAVALNREVVARSLWAERQLAPNDNITLFHAIAGG</sequence>
<accession>A0A233RDG9</accession>
<dbReference type="SUPFAM" id="SSF54285">
    <property type="entry name" value="MoaD/ThiS"/>
    <property type="match status" value="1"/>
</dbReference>
<organism evidence="1 2">
    <name type="scientific">Oceanimonas doudoroffii</name>
    <dbReference type="NCBI Taxonomy" id="84158"/>
    <lineage>
        <taxon>Bacteria</taxon>
        <taxon>Pseudomonadati</taxon>
        <taxon>Pseudomonadota</taxon>
        <taxon>Gammaproteobacteria</taxon>
        <taxon>Aeromonadales</taxon>
        <taxon>Aeromonadaceae</taxon>
        <taxon>Oceanimonas</taxon>
    </lineage>
</organism>
<dbReference type="InterPro" id="IPR012675">
    <property type="entry name" value="Beta-grasp_dom_sf"/>
</dbReference>
<name>A0A233RDG9_9GAMM</name>
<dbReference type="Gene3D" id="3.10.20.30">
    <property type="match status" value="1"/>
</dbReference>
<evidence type="ECO:0000313" key="2">
    <source>
        <dbReference type="Proteomes" id="UP000242757"/>
    </source>
</evidence>
<dbReference type="Proteomes" id="UP000242757">
    <property type="component" value="Unassembled WGS sequence"/>
</dbReference>
<dbReference type="PANTHER" id="PTHR34472">
    <property type="entry name" value="SULFUR CARRIER PROTEIN THIS"/>
    <property type="match status" value="1"/>
</dbReference>
<dbReference type="OrthoDB" id="6388078at2"/>
<comment type="caution">
    <text evidence="1">The sequence shown here is derived from an EMBL/GenBank/DDBJ whole genome shotgun (WGS) entry which is preliminary data.</text>
</comment>
<dbReference type="AlphaFoldDB" id="A0A233RDG9"/>
<dbReference type="RefSeq" id="WP_094201280.1">
    <property type="nucleotide sequence ID" value="NZ_NBIM01000004.1"/>
</dbReference>
<keyword evidence="2" id="KW-1185">Reference proteome</keyword>